<keyword evidence="2" id="KW-0677">Repeat</keyword>
<dbReference type="PANTHER" id="PTHR24412">
    <property type="entry name" value="KELCH PROTEIN"/>
    <property type="match status" value="1"/>
</dbReference>
<dbReference type="Gene3D" id="2.120.10.80">
    <property type="entry name" value="Kelch-type beta propeller"/>
    <property type="match status" value="2"/>
</dbReference>
<reference evidence="5" key="1">
    <citation type="submission" date="2020-02" db="EMBL/GenBank/DDBJ databases">
        <authorList>
            <person name="Meier V. D."/>
        </authorList>
    </citation>
    <scope>NUCLEOTIDE SEQUENCE</scope>
    <source>
        <strain evidence="5">AVDCRST_MAG86</strain>
    </source>
</reference>
<feature type="domain" description="PKD/Chitinase" evidence="4">
    <location>
        <begin position="27"/>
        <end position="115"/>
    </location>
</feature>
<keyword evidence="1" id="KW-0880">Kelch repeat</keyword>
<feature type="signal peptide" evidence="3">
    <location>
        <begin position="1"/>
        <end position="23"/>
    </location>
</feature>
<dbReference type="InterPro" id="IPR022409">
    <property type="entry name" value="PKD/Chitinase_dom"/>
</dbReference>
<dbReference type="InterPro" id="IPR015915">
    <property type="entry name" value="Kelch-typ_b-propeller"/>
</dbReference>
<dbReference type="InterPro" id="IPR035986">
    <property type="entry name" value="PKD_dom_sf"/>
</dbReference>
<protein>
    <recommendedName>
        <fullName evidence="4">PKD/Chitinase domain-containing protein</fullName>
    </recommendedName>
</protein>
<gene>
    <name evidence="5" type="ORF">AVDCRST_MAG86-1888</name>
</gene>
<dbReference type="InterPro" id="IPR006652">
    <property type="entry name" value="Kelch_1"/>
</dbReference>
<dbReference type="Pfam" id="PF01344">
    <property type="entry name" value="Kelch_1"/>
    <property type="match status" value="1"/>
</dbReference>
<dbReference type="PANTHER" id="PTHR24412:SF441">
    <property type="entry name" value="KELCH-LIKE PROTEIN 28"/>
    <property type="match status" value="1"/>
</dbReference>
<dbReference type="SMART" id="SM00089">
    <property type="entry name" value="PKD"/>
    <property type="match status" value="1"/>
</dbReference>
<sequence>MPHLPVRLGLLALLAACTPPATPDNRAPTVSAGDDVGARPAEAVQLGGAAADPDGDPLSATWVQSAGAAEVTFAEKNALTTTATLPEVGLYTLTLSVTDGAATVSDDVVVTVEDGEAATTGSWEALPPTSEARQEVSYVQLGGLFYLAGGGTLHEVYDPVAQTWATLEPLPRALDHIQGVSVSGKIYYVGGNVGGNLREETNTIYIYDPVTDGFSEGAPMPRGRGAGGVAVFDGKIYYAGGLSDFEAQPWFDVYDPATDTWTTLPEMPRPRDHFHAAVLDGVFYAIGGRDANINATNAFVDAFNFATQTWTTLDIDLPTERGGFASAVLDGEILIIGGEGGGTTYAEVEAYNPATNTWRTLAPMPTPRHGIQAAVCGNGVYIAAGGIRQGVGPSTAHEVLFLGEPTACTAD</sequence>
<dbReference type="AlphaFoldDB" id="A0A6J4VCD3"/>
<dbReference type="Pfam" id="PF24681">
    <property type="entry name" value="Kelch_KLHDC2_KLHL20_DRC7"/>
    <property type="match status" value="1"/>
</dbReference>
<dbReference type="Gene3D" id="2.60.40.10">
    <property type="entry name" value="Immunoglobulins"/>
    <property type="match status" value="1"/>
</dbReference>
<evidence type="ECO:0000256" key="3">
    <source>
        <dbReference type="SAM" id="SignalP"/>
    </source>
</evidence>
<dbReference type="SUPFAM" id="SSF49299">
    <property type="entry name" value="PKD domain"/>
    <property type="match status" value="1"/>
</dbReference>
<accession>A0A6J4VCD3</accession>
<name>A0A6J4VCD3_9DEIN</name>
<feature type="chain" id="PRO_5026909866" description="PKD/Chitinase domain-containing protein" evidence="3">
    <location>
        <begin position="24"/>
        <end position="411"/>
    </location>
</feature>
<dbReference type="EMBL" id="CADCWP010000147">
    <property type="protein sequence ID" value="CAA9573204.1"/>
    <property type="molecule type" value="Genomic_DNA"/>
</dbReference>
<dbReference type="InterPro" id="IPR013783">
    <property type="entry name" value="Ig-like_fold"/>
</dbReference>
<evidence type="ECO:0000256" key="1">
    <source>
        <dbReference type="ARBA" id="ARBA00022441"/>
    </source>
</evidence>
<evidence type="ECO:0000256" key="2">
    <source>
        <dbReference type="ARBA" id="ARBA00022737"/>
    </source>
</evidence>
<organism evidence="5">
    <name type="scientific">uncultured Truepera sp</name>
    <dbReference type="NCBI Taxonomy" id="543023"/>
    <lineage>
        <taxon>Bacteria</taxon>
        <taxon>Thermotogati</taxon>
        <taxon>Deinococcota</taxon>
        <taxon>Deinococci</taxon>
        <taxon>Trueperales</taxon>
        <taxon>Trueperaceae</taxon>
        <taxon>Truepera</taxon>
        <taxon>environmental samples</taxon>
    </lineage>
</organism>
<proteinExistence type="predicted"/>
<evidence type="ECO:0000259" key="4">
    <source>
        <dbReference type="SMART" id="SM00089"/>
    </source>
</evidence>
<dbReference type="SMART" id="SM00612">
    <property type="entry name" value="Kelch"/>
    <property type="match status" value="4"/>
</dbReference>
<keyword evidence="3" id="KW-0732">Signal</keyword>
<evidence type="ECO:0000313" key="5">
    <source>
        <dbReference type="EMBL" id="CAA9573204.1"/>
    </source>
</evidence>
<dbReference type="SUPFAM" id="SSF117281">
    <property type="entry name" value="Kelch motif"/>
    <property type="match status" value="1"/>
</dbReference>
<dbReference type="Pfam" id="PF22352">
    <property type="entry name" value="K319L-like_PKD"/>
    <property type="match status" value="1"/>
</dbReference>